<gene>
    <name evidence="1" type="ORF">Poly30_48930</name>
</gene>
<name>A0A518EZ13_9BACT</name>
<dbReference type="GO" id="GO:0016874">
    <property type="term" value="F:ligase activity"/>
    <property type="evidence" value="ECO:0007669"/>
    <property type="project" value="UniProtKB-KW"/>
</dbReference>
<keyword evidence="2" id="KW-1185">Reference proteome</keyword>
<evidence type="ECO:0000313" key="2">
    <source>
        <dbReference type="Proteomes" id="UP000320390"/>
    </source>
</evidence>
<protein>
    <submittedName>
        <fullName evidence="1">Amidoligase enzyme</fullName>
    </submittedName>
</protein>
<proteinExistence type="predicted"/>
<reference evidence="1 2" key="1">
    <citation type="submission" date="2019-02" db="EMBL/GenBank/DDBJ databases">
        <title>Deep-cultivation of Planctomycetes and their phenomic and genomic characterization uncovers novel biology.</title>
        <authorList>
            <person name="Wiegand S."/>
            <person name="Jogler M."/>
            <person name="Boedeker C."/>
            <person name="Pinto D."/>
            <person name="Vollmers J."/>
            <person name="Rivas-Marin E."/>
            <person name="Kohn T."/>
            <person name="Peeters S.H."/>
            <person name="Heuer A."/>
            <person name="Rast P."/>
            <person name="Oberbeckmann S."/>
            <person name="Bunk B."/>
            <person name="Jeske O."/>
            <person name="Meyerdierks A."/>
            <person name="Storesund J.E."/>
            <person name="Kallscheuer N."/>
            <person name="Luecker S."/>
            <person name="Lage O.M."/>
            <person name="Pohl T."/>
            <person name="Merkel B.J."/>
            <person name="Hornburger P."/>
            <person name="Mueller R.-W."/>
            <person name="Bruemmer F."/>
            <person name="Labrenz M."/>
            <person name="Spormann A.M."/>
            <person name="Op den Camp H."/>
            <person name="Overmann J."/>
            <person name="Amann R."/>
            <person name="Jetten M.S.M."/>
            <person name="Mascher T."/>
            <person name="Medema M.H."/>
            <person name="Devos D.P."/>
            <person name="Kaster A.-K."/>
            <person name="Ovreas L."/>
            <person name="Rohde M."/>
            <person name="Galperin M.Y."/>
            <person name="Jogler C."/>
        </authorList>
    </citation>
    <scope>NUCLEOTIDE SEQUENCE [LARGE SCALE GENOMIC DNA]</scope>
    <source>
        <strain evidence="1 2">Poly30</strain>
    </source>
</reference>
<dbReference type="EMBL" id="CP036434">
    <property type="protein sequence ID" value="QDV09335.1"/>
    <property type="molecule type" value="Genomic_DNA"/>
</dbReference>
<organism evidence="1 2">
    <name type="scientific">Saltatorellus ferox</name>
    <dbReference type="NCBI Taxonomy" id="2528018"/>
    <lineage>
        <taxon>Bacteria</taxon>
        <taxon>Pseudomonadati</taxon>
        <taxon>Planctomycetota</taxon>
        <taxon>Planctomycetia</taxon>
        <taxon>Planctomycetia incertae sedis</taxon>
        <taxon>Saltatorellus</taxon>
    </lineage>
</organism>
<accession>A0A518EZ13</accession>
<dbReference type="InterPro" id="IPR022025">
    <property type="entry name" value="Amidoligase_2"/>
</dbReference>
<dbReference type="AlphaFoldDB" id="A0A518EZ13"/>
<dbReference type="OrthoDB" id="5597599at2"/>
<dbReference type="Pfam" id="PF12224">
    <property type="entry name" value="Amidoligase_2"/>
    <property type="match status" value="1"/>
</dbReference>
<evidence type="ECO:0000313" key="1">
    <source>
        <dbReference type="EMBL" id="QDV09335.1"/>
    </source>
</evidence>
<dbReference type="Proteomes" id="UP000320390">
    <property type="component" value="Chromosome"/>
</dbReference>
<sequence length="317" mass="35710">MIERDKPLPLPVPENREGKPRRVGVEIELGALREDAVARTVADVLGGEVAPRDDKGYQVEGTSLGKVEVYLDTQYLRDARTAIQRGALKIAQAVVPVEIVTEPILPEEIAELDRLVDRLREDGGTGTGAGWLLGFGLHFNPEVTGFELEDVGPTVTAFALLEDWYRREVALDISRRAMPYIDSYPSGLVDGLAADEPRSMEDLIDLYLRTAPSRNHGLDMLCLFSHLDAERVAEKVDTKLIGSRPTYHFRLPDCRLDEEDWSVALEWNRWVRVERIAQQDEVLERLKAAWTRYRAQLLHLPGSWADEVAELIQEYGG</sequence>
<dbReference type="RefSeq" id="WP_145203516.1">
    <property type="nucleotide sequence ID" value="NZ_CP036434.1"/>
</dbReference>
<keyword evidence="1" id="KW-0436">Ligase</keyword>